<dbReference type="Pfam" id="PF13440">
    <property type="entry name" value="Polysacc_synt_3"/>
    <property type="match status" value="1"/>
</dbReference>
<dbReference type="AlphaFoldDB" id="A0AB73BTA1"/>
<feature type="transmembrane region" description="Helical" evidence="1">
    <location>
        <begin position="247"/>
        <end position="266"/>
    </location>
</feature>
<organism evidence="2 3">
    <name type="scientific">Fusobacterium necrophorum BL</name>
    <dbReference type="NCBI Taxonomy" id="1441732"/>
    <lineage>
        <taxon>Bacteria</taxon>
        <taxon>Fusobacteriati</taxon>
        <taxon>Fusobacteriota</taxon>
        <taxon>Fusobacteriia</taxon>
        <taxon>Fusobacteriales</taxon>
        <taxon>Fusobacteriaceae</taxon>
        <taxon>Fusobacterium</taxon>
    </lineage>
</organism>
<dbReference type="Proteomes" id="UP000027473">
    <property type="component" value="Unassembled WGS sequence"/>
</dbReference>
<feature type="transmembrane region" description="Helical" evidence="1">
    <location>
        <begin position="204"/>
        <end position="227"/>
    </location>
</feature>
<feature type="transmembrane region" description="Helical" evidence="1">
    <location>
        <begin position="71"/>
        <end position="92"/>
    </location>
</feature>
<name>A0AB73BTA1_9FUSO</name>
<evidence type="ECO:0000313" key="3">
    <source>
        <dbReference type="Proteomes" id="UP000027473"/>
    </source>
</evidence>
<gene>
    <name evidence="2" type="ORF">FUSO3_11775</name>
</gene>
<proteinExistence type="predicted"/>
<dbReference type="PANTHER" id="PTHR43424:SF1">
    <property type="entry name" value="LOCUS PUTATIVE PROTEIN 1-RELATED"/>
    <property type="match status" value="1"/>
</dbReference>
<dbReference type="EMBL" id="JAAC01000224">
    <property type="protein sequence ID" value="KDE60797.1"/>
    <property type="molecule type" value="Genomic_DNA"/>
</dbReference>
<protein>
    <recommendedName>
        <fullName evidence="4">Polysaccharide biosynthesis protein C-terminal domain-containing protein</fullName>
    </recommendedName>
</protein>
<evidence type="ECO:0000313" key="2">
    <source>
        <dbReference type="EMBL" id="KDE60797.1"/>
    </source>
</evidence>
<feature type="non-terminal residue" evidence="2">
    <location>
        <position position="1"/>
    </location>
</feature>
<keyword evidence="1" id="KW-0812">Transmembrane</keyword>
<dbReference type="InterPro" id="IPR052556">
    <property type="entry name" value="PolySynth_Transporter"/>
</dbReference>
<accession>A0AB73BTA1</accession>
<evidence type="ECO:0000256" key="1">
    <source>
        <dbReference type="SAM" id="Phobius"/>
    </source>
</evidence>
<sequence>ISFFIFLNNIISCIYIRKYIKFEFKNLNLRKYLKSLFMILLMTNASILYTQLDRFFLSLYSPLEEIAYYGLAQKILSVIMIMSMAMITVSIPRLGFYLGEKMKNEYENLLNSIFSYMSFLLFPLGIGFMILSKEIILLFGGEKYLAAYFAMVCFSIRFIVGTIQSFLSRQVLFVNKKENIVTLTFFICGIVNLILKIILLKFKILGASTSIITTGISEFIILILSYIYAQKYLNIKMSFFSLKNMKYLLYSLVFFTIKYFLEKLGLNLISRIFITIILSIITYFLILILTEDLLMKEALQKVREMINKKLGIV</sequence>
<dbReference type="PANTHER" id="PTHR43424">
    <property type="entry name" value="LOCUS PUTATIVE PROTEIN 1-RELATED"/>
    <property type="match status" value="1"/>
</dbReference>
<feature type="transmembrane region" description="Helical" evidence="1">
    <location>
        <begin position="144"/>
        <end position="167"/>
    </location>
</feature>
<feature type="transmembrane region" description="Helical" evidence="1">
    <location>
        <begin position="179"/>
        <end position="198"/>
    </location>
</feature>
<evidence type="ECO:0008006" key="4">
    <source>
        <dbReference type="Google" id="ProtNLM"/>
    </source>
</evidence>
<keyword evidence="1" id="KW-0472">Membrane</keyword>
<feature type="transmembrane region" description="Helical" evidence="1">
    <location>
        <begin position="272"/>
        <end position="295"/>
    </location>
</feature>
<comment type="caution">
    <text evidence="2">The sequence shown here is derived from an EMBL/GenBank/DDBJ whole genome shotgun (WGS) entry which is preliminary data.</text>
</comment>
<reference evidence="2 3" key="1">
    <citation type="submission" date="2014-01" db="EMBL/GenBank/DDBJ databases">
        <title>Comparative genomics of Fusobacterium necrophorum wild isolates.</title>
        <authorList>
            <person name="Kittichotirat W."/>
            <person name="Bumgarner R.E."/>
            <person name="Lawrence P."/>
        </authorList>
    </citation>
    <scope>NUCLEOTIDE SEQUENCE [LARGE SCALE GENOMIC DNA]</scope>
    <source>
        <strain evidence="2 3">BL</strain>
    </source>
</reference>
<feature type="transmembrane region" description="Helical" evidence="1">
    <location>
        <begin position="32"/>
        <end position="51"/>
    </location>
</feature>
<feature type="transmembrane region" description="Helical" evidence="1">
    <location>
        <begin position="113"/>
        <end position="132"/>
    </location>
</feature>
<dbReference type="RefSeq" id="WP_035934256.1">
    <property type="nucleotide sequence ID" value="NZ_JAAC01000224.1"/>
</dbReference>
<keyword evidence="1" id="KW-1133">Transmembrane helix</keyword>